<accession>A0ACB9LP35</accession>
<evidence type="ECO:0000313" key="1">
    <source>
        <dbReference type="EMBL" id="KAI4312858.1"/>
    </source>
</evidence>
<evidence type="ECO:0000313" key="2">
    <source>
        <dbReference type="Proteomes" id="UP001057402"/>
    </source>
</evidence>
<name>A0ACB9LP35_9MYRT</name>
<protein>
    <submittedName>
        <fullName evidence="1">Uncharacterized protein</fullName>
    </submittedName>
</protein>
<dbReference type="Proteomes" id="UP001057402">
    <property type="component" value="Chromosome 11"/>
</dbReference>
<gene>
    <name evidence="1" type="ORF">MLD38_037648</name>
</gene>
<dbReference type="EMBL" id="CM042890">
    <property type="protein sequence ID" value="KAI4312858.1"/>
    <property type="molecule type" value="Genomic_DNA"/>
</dbReference>
<proteinExistence type="predicted"/>
<sequence length="143" mass="14851">MTCGMGQGGGGQVGDDLRDESGEIDMADGYGGSGRGGADEVGVREEDEKMEVRIGKEECGETNSPSPNRRPLLLQPITSTSSDSLLPQAADSSGAFPAEASFLIGNWSGISVGICNSSSNQGFRTHGIIEQLQAIGLTQVIQF</sequence>
<comment type="caution">
    <text evidence="1">The sequence shown here is derived from an EMBL/GenBank/DDBJ whole genome shotgun (WGS) entry which is preliminary data.</text>
</comment>
<keyword evidence="2" id="KW-1185">Reference proteome</keyword>
<organism evidence="1 2">
    <name type="scientific">Melastoma candidum</name>
    <dbReference type="NCBI Taxonomy" id="119954"/>
    <lineage>
        <taxon>Eukaryota</taxon>
        <taxon>Viridiplantae</taxon>
        <taxon>Streptophyta</taxon>
        <taxon>Embryophyta</taxon>
        <taxon>Tracheophyta</taxon>
        <taxon>Spermatophyta</taxon>
        <taxon>Magnoliopsida</taxon>
        <taxon>eudicotyledons</taxon>
        <taxon>Gunneridae</taxon>
        <taxon>Pentapetalae</taxon>
        <taxon>rosids</taxon>
        <taxon>malvids</taxon>
        <taxon>Myrtales</taxon>
        <taxon>Melastomataceae</taxon>
        <taxon>Melastomatoideae</taxon>
        <taxon>Melastomateae</taxon>
        <taxon>Melastoma</taxon>
    </lineage>
</organism>
<reference evidence="2" key="1">
    <citation type="journal article" date="2023" name="Front. Plant Sci.">
        <title>Chromosomal-level genome assembly of Melastoma candidum provides insights into trichome evolution.</title>
        <authorList>
            <person name="Zhong Y."/>
            <person name="Wu W."/>
            <person name="Sun C."/>
            <person name="Zou P."/>
            <person name="Liu Y."/>
            <person name="Dai S."/>
            <person name="Zhou R."/>
        </authorList>
    </citation>
    <scope>NUCLEOTIDE SEQUENCE [LARGE SCALE GENOMIC DNA]</scope>
</reference>